<organism evidence="1 2">
    <name type="scientific">Camelus dromedarius</name>
    <name type="common">Dromedary</name>
    <name type="synonym">Arabian camel</name>
    <dbReference type="NCBI Taxonomy" id="9838"/>
    <lineage>
        <taxon>Eukaryota</taxon>
        <taxon>Metazoa</taxon>
        <taxon>Chordata</taxon>
        <taxon>Craniata</taxon>
        <taxon>Vertebrata</taxon>
        <taxon>Euteleostomi</taxon>
        <taxon>Mammalia</taxon>
        <taxon>Eutheria</taxon>
        <taxon>Laurasiatheria</taxon>
        <taxon>Artiodactyla</taxon>
        <taxon>Tylopoda</taxon>
        <taxon>Camelidae</taxon>
        <taxon>Camelus</taxon>
    </lineage>
</organism>
<reference evidence="1 2" key="1">
    <citation type="journal article" date="2019" name="Mol. Ecol. Resour.">
        <title>Improving Illumina assemblies with Hi-C and long reads: an example with the North African dromedary.</title>
        <authorList>
            <person name="Elbers J.P."/>
            <person name="Rogers M.F."/>
            <person name="Perelman P.L."/>
            <person name="Proskuryakova A.A."/>
            <person name="Serdyukova N.A."/>
            <person name="Johnson W.E."/>
            <person name="Horin P."/>
            <person name="Corander J."/>
            <person name="Murphy D."/>
            <person name="Burger P.A."/>
        </authorList>
    </citation>
    <scope>NUCLEOTIDE SEQUENCE [LARGE SCALE GENOMIC DNA]</scope>
    <source>
        <strain evidence="1">Drom800</strain>
        <tissue evidence="1">Blood</tissue>
    </source>
</reference>
<dbReference type="EMBL" id="JWIN03000009">
    <property type="protein sequence ID" value="KAB1273564.1"/>
    <property type="molecule type" value="Genomic_DNA"/>
</dbReference>
<proteinExistence type="predicted"/>
<sequence length="39" mass="4327">MRSLAWVLAHCGSRMSPSPGLFPVTPYLAHCSSHLTRKM</sequence>
<dbReference type="Proteomes" id="UP000299084">
    <property type="component" value="Unassembled WGS sequence"/>
</dbReference>
<evidence type="ECO:0000313" key="2">
    <source>
        <dbReference type="Proteomes" id="UP000299084"/>
    </source>
</evidence>
<protein>
    <submittedName>
        <fullName evidence="1">Uncharacterized protein</fullName>
    </submittedName>
</protein>
<comment type="caution">
    <text evidence="1">The sequence shown here is derived from an EMBL/GenBank/DDBJ whole genome shotgun (WGS) entry which is preliminary data.</text>
</comment>
<accession>A0A5N4DRI4</accession>
<gene>
    <name evidence="1" type="ORF">Cadr_000012351</name>
</gene>
<evidence type="ECO:0000313" key="1">
    <source>
        <dbReference type="EMBL" id="KAB1273564.1"/>
    </source>
</evidence>
<keyword evidence="2" id="KW-1185">Reference proteome</keyword>
<name>A0A5N4DRI4_CAMDR</name>
<dbReference type="AlphaFoldDB" id="A0A5N4DRI4"/>